<dbReference type="InterPro" id="IPR013520">
    <property type="entry name" value="Ribonucl_H"/>
</dbReference>
<evidence type="ECO:0000256" key="3">
    <source>
        <dbReference type="ARBA" id="ARBA00022723"/>
    </source>
</evidence>
<dbReference type="Proteomes" id="UP000694844">
    <property type="component" value="Chromosome 6"/>
</dbReference>
<dbReference type="GO" id="GO:0046872">
    <property type="term" value="F:metal ion binding"/>
    <property type="evidence" value="ECO:0007669"/>
    <property type="project" value="UniProtKB-KW"/>
</dbReference>
<dbReference type="SUPFAM" id="SSF53098">
    <property type="entry name" value="Ribonuclease H-like"/>
    <property type="match status" value="1"/>
</dbReference>
<evidence type="ECO:0000256" key="5">
    <source>
        <dbReference type="ARBA" id="ARBA00022839"/>
    </source>
</evidence>
<keyword evidence="4" id="KW-0378">Hydrolase</keyword>
<keyword evidence="3" id="KW-0479">Metal-binding</keyword>
<dbReference type="InterPro" id="IPR040393">
    <property type="entry name" value="TREX1/2"/>
</dbReference>
<dbReference type="CDD" id="cd06127">
    <property type="entry name" value="DEDDh"/>
    <property type="match status" value="1"/>
</dbReference>
<evidence type="ECO:0000259" key="8">
    <source>
        <dbReference type="SMART" id="SM00479"/>
    </source>
</evidence>
<dbReference type="GO" id="GO:0006308">
    <property type="term" value="P:DNA catabolic process"/>
    <property type="evidence" value="ECO:0007669"/>
    <property type="project" value="TreeGrafter"/>
</dbReference>
<dbReference type="GO" id="GO:0005737">
    <property type="term" value="C:cytoplasm"/>
    <property type="evidence" value="ECO:0007669"/>
    <property type="project" value="TreeGrafter"/>
</dbReference>
<dbReference type="RefSeq" id="XP_022289809.1">
    <property type="nucleotide sequence ID" value="XM_022434101.1"/>
</dbReference>
<dbReference type="OrthoDB" id="6117386at2759"/>
<protein>
    <submittedName>
        <fullName evidence="10">Uncharacterized protein LOC111101569</fullName>
    </submittedName>
</protein>
<dbReference type="InterPro" id="IPR054362">
    <property type="entry name" value="Exu_RNase_H-like"/>
</dbReference>
<dbReference type="Pfam" id="PF25244">
    <property type="entry name" value="PML_C"/>
    <property type="match status" value="1"/>
</dbReference>
<evidence type="ECO:0000256" key="7">
    <source>
        <dbReference type="ARBA" id="ARBA00025769"/>
    </source>
</evidence>
<evidence type="ECO:0000256" key="4">
    <source>
        <dbReference type="ARBA" id="ARBA00022801"/>
    </source>
</evidence>
<gene>
    <name evidence="10" type="primary">LOC111101569</name>
</gene>
<keyword evidence="6" id="KW-0460">Magnesium</keyword>
<dbReference type="Pfam" id="PF22123">
    <property type="entry name" value="Exu_RNase_H_like"/>
    <property type="match status" value="1"/>
</dbReference>
<reference evidence="10" key="1">
    <citation type="submission" date="2025-08" db="UniProtKB">
        <authorList>
            <consortium name="RefSeq"/>
        </authorList>
    </citation>
    <scope>IDENTIFICATION</scope>
    <source>
        <tissue evidence="10">Whole sample</tissue>
    </source>
</reference>
<dbReference type="InterPro" id="IPR049012">
    <property type="entry name" value="Mutator_transp_dom"/>
</dbReference>
<evidence type="ECO:0000313" key="9">
    <source>
        <dbReference type="Proteomes" id="UP000694844"/>
    </source>
</evidence>
<keyword evidence="5" id="KW-0269">Exonuclease</keyword>
<keyword evidence="2" id="KW-0540">Nuclease</keyword>
<dbReference type="GeneID" id="111101569"/>
<evidence type="ECO:0000256" key="2">
    <source>
        <dbReference type="ARBA" id="ARBA00022722"/>
    </source>
</evidence>
<dbReference type="Pfam" id="PF20700">
    <property type="entry name" value="Mutator"/>
    <property type="match status" value="1"/>
</dbReference>
<dbReference type="GO" id="GO:0003676">
    <property type="term" value="F:nucleic acid binding"/>
    <property type="evidence" value="ECO:0007669"/>
    <property type="project" value="InterPro"/>
</dbReference>
<evidence type="ECO:0000256" key="1">
    <source>
        <dbReference type="ARBA" id="ARBA00001946"/>
    </source>
</evidence>
<organism evidence="9 10">
    <name type="scientific">Crassostrea virginica</name>
    <name type="common">Eastern oyster</name>
    <dbReference type="NCBI Taxonomy" id="6565"/>
    <lineage>
        <taxon>Eukaryota</taxon>
        <taxon>Metazoa</taxon>
        <taxon>Spiralia</taxon>
        <taxon>Lophotrochozoa</taxon>
        <taxon>Mollusca</taxon>
        <taxon>Bivalvia</taxon>
        <taxon>Autobranchia</taxon>
        <taxon>Pteriomorphia</taxon>
        <taxon>Ostreida</taxon>
        <taxon>Ostreoidea</taxon>
        <taxon>Ostreidae</taxon>
        <taxon>Crassostrea</taxon>
    </lineage>
</organism>
<evidence type="ECO:0000256" key="6">
    <source>
        <dbReference type="ARBA" id="ARBA00022842"/>
    </source>
</evidence>
<dbReference type="PANTHER" id="PTHR13058:SF22">
    <property type="entry name" value="EXODEOXYRIBONUCLEASE III"/>
    <property type="match status" value="1"/>
</dbReference>
<dbReference type="InterPro" id="IPR036397">
    <property type="entry name" value="RNaseH_sf"/>
</dbReference>
<proteinExistence type="inferred from homology"/>
<dbReference type="AlphaFoldDB" id="A0A8B8AIH1"/>
<comment type="similarity">
    <text evidence="7">Belongs to the exonuclease superfamily. TREX family.</text>
</comment>
<keyword evidence="9" id="KW-1185">Reference proteome</keyword>
<sequence length="615" mass="68880">MADETCQKYLQEEIKLSDGNITASFDGAWQKRGTGKAYNSLTGHSSLFGEKTKKLISFSVKGKQCRICSAAKRRGNPPRVHNCSKNWTGSAKAMEPAMACEMLQKVESQGGKIQTLTMDNDSTTIARVKATVNPNIRKKSDSNHTKKGFTGALVELSSTHKALRNIKVRGHIEKCFMYCVQQHQDNPAQLKTGLDNIVPHLYGEHHCCGSWCKSESTNYKPKNLPYGKPLSCSLLRSALENLFDKYAGKAEELSNVGSTQLNENFNQMVSSKAPKRLLANKLKRKRLQLCQRSAKRRRLELKAERLAKDASQSVLEGATYCSKIGLDEDTADLEDVIITPLKPSPESSSLMYFDLETTGFKRTSDIVQIAAICGDSSFNVYMNPSGRFTEEASRVTGLFYEGGIMKRHGQTLETISAEEGLKQFVNFLASSSKPFLIGHNIQNFDVPILLYNLQRFDLVRYFQDEISGFIDTYKLSKKVFDKETVSNYKQETLVKAVLGLDYDAHNAMSDVISLKALYERKLASECDASDVFNWAYYSVKTSLEPLVNQKVLSTLICKRLVSCSLSVSKLRLIHKRDPHNGIRNVFSEVVSDSKMARISKSKNVINKVVEFFNAN</sequence>
<dbReference type="KEGG" id="cvn:111101569"/>
<dbReference type="InterPro" id="IPR057617">
    <property type="entry name" value="PML_C"/>
</dbReference>
<dbReference type="SMART" id="SM00479">
    <property type="entry name" value="EXOIII"/>
    <property type="match status" value="1"/>
</dbReference>
<comment type="cofactor">
    <cofactor evidence="1">
        <name>Mg(2+)</name>
        <dbReference type="ChEBI" id="CHEBI:18420"/>
    </cofactor>
</comment>
<dbReference type="Gene3D" id="3.30.420.10">
    <property type="entry name" value="Ribonuclease H-like superfamily/Ribonuclease H"/>
    <property type="match status" value="1"/>
</dbReference>
<name>A0A8B8AIH1_CRAVI</name>
<dbReference type="InterPro" id="IPR012337">
    <property type="entry name" value="RNaseH-like_sf"/>
</dbReference>
<evidence type="ECO:0000313" key="10">
    <source>
        <dbReference type="RefSeq" id="XP_022289809.1"/>
    </source>
</evidence>
<feature type="domain" description="Exonuclease" evidence="8">
    <location>
        <begin position="349"/>
        <end position="527"/>
    </location>
</feature>
<dbReference type="PANTHER" id="PTHR13058">
    <property type="entry name" value="THREE PRIME REPAIR EXONUCLEASE 1, 2"/>
    <property type="match status" value="1"/>
</dbReference>
<accession>A0A8B8AIH1</accession>
<dbReference type="GO" id="GO:0008296">
    <property type="term" value="F:3'-5'-DNA exonuclease activity"/>
    <property type="evidence" value="ECO:0007669"/>
    <property type="project" value="TreeGrafter"/>
</dbReference>